<evidence type="ECO:0000313" key="4">
    <source>
        <dbReference type="Proteomes" id="UP000198406"/>
    </source>
</evidence>
<dbReference type="Gene3D" id="1.10.287.110">
    <property type="entry name" value="DnaJ domain"/>
    <property type="match status" value="1"/>
</dbReference>
<feature type="domain" description="J" evidence="2">
    <location>
        <begin position="47"/>
        <end position="117"/>
    </location>
</feature>
<evidence type="ECO:0000256" key="1">
    <source>
        <dbReference type="SAM" id="Coils"/>
    </source>
</evidence>
<dbReference type="AlphaFoldDB" id="A0A1Z5JGX5"/>
<keyword evidence="4" id="KW-1185">Reference proteome</keyword>
<dbReference type="PROSITE" id="PS50076">
    <property type="entry name" value="DNAJ_2"/>
    <property type="match status" value="1"/>
</dbReference>
<dbReference type="Pfam" id="PF00226">
    <property type="entry name" value="DnaJ"/>
    <property type="match status" value="1"/>
</dbReference>
<feature type="coiled-coil region" evidence="1">
    <location>
        <begin position="99"/>
        <end position="126"/>
    </location>
</feature>
<dbReference type="SMART" id="SM00271">
    <property type="entry name" value="DnaJ"/>
    <property type="match status" value="1"/>
</dbReference>
<dbReference type="GO" id="GO:0051082">
    <property type="term" value="F:unfolded protein binding"/>
    <property type="evidence" value="ECO:0007669"/>
    <property type="project" value="TreeGrafter"/>
</dbReference>
<dbReference type="Gene3D" id="2.90.10.10">
    <property type="entry name" value="Bulb-type lectin domain"/>
    <property type="match status" value="1"/>
</dbReference>
<comment type="caution">
    <text evidence="3">The sequence shown here is derived from an EMBL/GenBank/DDBJ whole genome shotgun (WGS) entry which is preliminary data.</text>
</comment>
<dbReference type="PANTHER" id="PTHR43948:SF10">
    <property type="entry name" value="MRJ, ISOFORM E"/>
    <property type="match status" value="1"/>
</dbReference>
<proteinExistence type="predicted"/>
<reference evidence="3 4" key="1">
    <citation type="journal article" date="2015" name="Plant Cell">
        <title>Oil accumulation by the oleaginous diatom Fistulifera solaris as revealed by the genome and transcriptome.</title>
        <authorList>
            <person name="Tanaka T."/>
            <person name="Maeda Y."/>
            <person name="Veluchamy A."/>
            <person name="Tanaka M."/>
            <person name="Abida H."/>
            <person name="Marechal E."/>
            <person name="Bowler C."/>
            <person name="Muto M."/>
            <person name="Sunaga Y."/>
            <person name="Tanaka M."/>
            <person name="Yoshino T."/>
            <person name="Taniguchi T."/>
            <person name="Fukuda Y."/>
            <person name="Nemoto M."/>
            <person name="Matsumoto M."/>
            <person name="Wong P.S."/>
            <person name="Aburatani S."/>
            <person name="Fujibuchi W."/>
        </authorList>
    </citation>
    <scope>NUCLEOTIDE SEQUENCE [LARGE SCALE GENOMIC DNA]</scope>
    <source>
        <strain evidence="3 4">JPCC DA0580</strain>
    </source>
</reference>
<evidence type="ECO:0000259" key="2">
    <source>
        <dbReference type="PROSITE" id="PS50076"/>
    </source>
</evidence>
<keyword evidence="1" id="KW-0175">Coiled coil</keyword>
<dbReference type="InterPro" id="IPR001623">
    <property type="entry name" value="DnaJ_domain"/>
</dbReference>
<dbReference type="EMBL" id="BDSP01000061">
    <property type="protein sequence ID" value="GAX13250.1"/>
    <property type="molecule type" value="Genomic_DNA"/>
</dbReference>
<organism evidence="3 4">
    <name type="scientific">Fistulifera solaris</name>
    <name type="common">Oleaginous diatom</name>
    <dbReference type="NCBI Taxonomy" id="1519565"/>
    <lineage>
        <taxon>Eukaryota</taxon>
        <taxon>Sar</taxon>
        <taxon>Stramenopiles</taxon>
        <taxon>Ochrophyta</taxon>
        <taxon>Bacillariophyta</taxon>
        <taxon>Bacillariophyceae</taxon>
        <taxon>Bacillariophycidae</taxon>
        <taxon>Naviculales</taxon>
        <taxon>Naviculaceae</taxon>
        <taxon>Fistulifera</taxon>
    </lineage>
</organism>
<name>A0A1Z5JGX5_FISSO</name>
<dbReference type="InterPro" id="IPR036426">
    <property type="entry name" value="Bulb-type_lectin_dom_sf"/>
</dbReference>
<dbReference type="InParanoid" id="A0A1Z5JGX5"/>
<dbReference type="CDD" id="cd06257">
    <property type="entry name" value="DnaJ"/>
    <property type="match status" value="1"/>
</dbReference>
<dbReference type="SUPFAM" id="SSF46565">
    <property type="entry name" value="Chaperone J-domain"/>
    <property type="match status" value="1"/>
</dbReference>
<dbReference type="PANTHER" id="PTHR43948">
    <property type="entry name" value="DNAJ HOMOLOG SUBFAMILY B"/>
    <property type="match status" value="1"/>
</dbReference>
<dbReference type="Proteomes" id="UP000198406">
    <property type="component" value="Unassembled WGS sequence"/>
</dbReference>
<evidence type="ECO:0000313" key="3">
    <source>
        <dbReference type="EMBL" id="GAX13250.1"/>
    </source>
</evidence>
<protein>
    <recommendedName>
        <fullName evidence="2">J domain-containing protein</fullName>
    </recommendedName>
</protein>
<dbReference type="PRINTS" id="PR00625">
    <property type="entry name" value="JDOMAIN"/>
</dbReference>
<sequence length="499" mass="58181">MKSGWSRLFLIGCWFILQTFAPYRFLPLSHVFASTAVNDTYEWEHWDHYKILGLDRNVEYNEKEIKKAYRKQAQQWHPDKLVGDNTTTTQEGNDRFARVAEAYQVLSKEKQEYDNYLRQRDQQTHNDFSRTPSADSAEDTAWHPFHEPIDPWAIFQDFFSDFYSSGYARSESYYQPSYLNDAFGTQSFQEGSRSPDRFAEEEEFLMDQYGQRILRKIETASYFDESLGFMHTVAQDYVRQQDFYTGGFIYQPLHIAPVVLQEDVFALEGDSSRTENESGYIPQFMDPSSLWPDVSLVRGSTMRRGSHYVQLSADCDLISYRKINDDDDPQLIWSLRESVRVHPYFGDCRLELQASQLFLYTAAENEGYVVWVSEPDLERDRRPSKYVARLDTDGALAVYRIQAPDIRHPQLSKIWKKTILEPMPSSILSIAFEFMWSLLLGKRIRRNSSGDVTFETCIVAIGSPFGCLRVGRKFVQFFRGAKALVKRASSFVDRFVDMM</sequence>
<dbReference type="GO" id="GO:0005737">
    <property type="term" value="C:cytoplasm"/>
    <property type="evidence" value="ECO:0007669"/>
    <property type="project" value="TreeGrafter"/>
</dbReference>
<dbReference type="InterPro" id="IPR036869">
    <property type="entry name" value="J_dom_sf"/>
</dbReference>
<dbReference type="GO" id="GO:0051087">
    <property type="term" value="F:protein-folding chaperone binding"/>
    <property type="evidence" value="ECO:0007669"/>
    <property type="project" value="TreeGrafter"/>
</dbReference>
<dbReference type="GO" id="GO:0044183">
    <property type="term" value="F:protein folding chaperone"/>
    <property type="evidence" value="ECO:0007669"/>
    <property type="project" value="TreeGrafter"/>
</dbReference>
<accession>A0A1Z5JGX5</accession>
<gene>
    <name evidence="3" type="ORF">FisN_17Hh187</name>
</gene>
<dbReference type="OrthoDB" id="49575at2759"/>